<evidence type="ECO:0008006" key="9">
    <source>
        <dbReference type="Google" id="ProtNLM"/>
    </source>
</evidence>
<feature type="region of interest" description="Disordered" evidence="3">
    <location>
        <begin position="466"/>
        <end position="497"/>
    </location>
</feature>
<dbReference type="InterPro" id="IPR019539">
    <property type="entry name" value="GalKase_N"/>
</dbReference>
<keyword evidence="2" id="KW-0067">ATP-binding</keyword>
<dbReference type="SUPFAM" id="SSF53756">
    <property type="entry name" value="UDP-Glycosyltransferase/glycogen phosphorylase"/>
    <property type="match status" value="1"/>
</dbReference>
<dbReference type="SUPFAM" id="SSF54211">
    <property type="entry name" value="Ribosomal protein S5 domain 2-like"/>
    <property type="match status" value="1"/>
</dbReference>
<dbReference type="Gene3D" id="3.40.50.2000">
    <property type="entry name" value="Glycogen Phosphorylase B"/>
    <property type="match status" value="2"/>
</dbReference>
<dbReference type="InterPro" id="IPR013750">
    <property type="entry name" value="GHMP_kinase_C_dom"/>
</dbReference>
<feature type="domain" description="Galactokinase N-terminal" evidence="6">
    <location>
        <begin position="511"/>
        <end position="551"/>
    </location>
</feature>
<evidence type="ECO:0000259" key="5">
    <source>
        <dbReference type="Pfam" id="PF08544"/>
    </source>
</evidence>
<feature type="domain" description="GHMP kinase N-terminal" evidence="4">
    <location>
        <begin position="629"/>
        <end position="717"/>
    </location>
</feature>
<dbReference type="SUPFAM" id="SSF55060">
    <property type="entry name" value="GHMP Kinase, C-terminal domain"/>
    <property type="match status" value="1"/>
</dbReference>
<dbReference type="InterPro" id="IPR053205">
    <property type="entry name" value="GHMP_kinase_L-arabinokinase"/>
</dbReference>
<dbReference type="Pfam" id="PF00288">
    <property type="entry name" value="GHMP_kinases_N"/>
    <property type="match status" value="1"/>
</dbReference>
<dbReference type="PANTHER" id="PTHR38134:SF2">
    <property type="entry name" value="GALACTOKINASE"/>
    <property type="match status" value="1"/>
</dbReference>
<dbReference type="Pfam" id="PF08544">
    <property type="entry name" value="GHMP_kinases_C"/>
    <property type="match status" value="1"/>
</dbReference>
<dbReference type="Pfam" id="PF10509">
    <property type="entry name" value="GalKase_gal_bdg"/>
    <property type="match status" value="1"/>
</dbReference>
<dbReference type="InterPro" id="IPR006204">
    <property type="entry name" value="GHMP_kinase_N_dom"/>
</dbReference>
<feature type="compositionally biased region" description="Polar residues" evidence="3">
    <location>
        <begin position="794"/>
        <end position="808"/>
    </location>
</feature>
<evidence type="ECO:0000313" key="8">
    <source>
        <dbReference type="Proteomes" id="UP001438707"/>
    </source>
</evidence>
<dbReference type="AlphaFoldDB" id="A0AAW1RB02"/>
<feature type="domain" description="GHMP kinase C-terminal" evidence="5">
    <location>
        <begin position="916"/>
        <end position="996"/>
    </location>
</feature>
<dbReference type="Gene3D" id="3.30.230.10">
    <property type="match status" value="1"/>
</dbReference>
<reference evidence="7 8" key="1">
    <citation type="journal article" date="2024" name="Nat. Commun.">
        <title>Phylogenomics reveals the evolutionary origins of lichenization in chlorophyte algae.</title>
        <authorList>
            <person name="Puginier C."/>
            <person name="Libourel C."/>
            <person name="Otte J."/>
            <person name="Skaloud P."/>
            <person name="Haon M."/>
            <person name="Grisel S."/>
            <person name="Petersen M."/>
            <person name="Berrin J.G."/>
            <person name="Delaux P.M."/>
            <person name="Dal Grande F."/>
            <person name="Keller J."/>
        </authorList>
    </citation>
    <scope>NUCLEOTIDE SEQUENCE [LARGE SCALE GENOMIC DNA]</scope>
    <source>
        <strain evidence="7 8">SAG 2145</strain>
    </source>
</reference>
<feature type="region of interest" description="Disordered" evidence="3">
    <location>
        <begin position="788"/>
        <end position="822"/>
    </location>
</feature>
<sequence>MLALRNHTITVCTGAPASAFLREVPARLCSIRKQVLDSGSRQKDAFSVDMRGSLEDHHKICVVHRTTLLETEQAWLQAVKADLVVSDIVPLACAAAAGAKIPCVCVSNFSWDFVYSEYLTAVPAAFRTVTWQIAEDYAKADLLLRLPGYCPMPAFKDVVDVPLVVRHARRPAHEVKTELGISSETKVVAFIYGGQPAGDWNLRSESLPPGWVCVVCAGGKLPGGKALPAKYLLASADSYTPDLVNASDCVLGKIGYGTTSECLAHNKPLVFVRRDYFNEEPFLRKLLEVHEAAVEMSRRDFLAGNWSAHLEAALERQPCYDKPTDGAEHVAAILEHVARHGTASAVAQGAQTAQRSLQRAATVRLRDAIVFGFLMQRHGSGSQVEVPDWYTQGLLPPVEEEGSEAARPSEGLAQGSLGAAEGQLGGTASLDQAATVKGLHILEGAGALQARPDTQTFLKRLARVSTAGHAETSEPANLESSKEDRAGSSMRGSQLPALPEMRAAQSIFRWQEAIVVARAPGRLDVMGGIADYSGSRVLQLPLAQACHVACQLHPPNQQPVWRHVAHRHVKLGQSRPVLQVVSFHADTTNRGPTYDLDLSELDGPDGEPLSYADARQLLKSDPAVSWAAYVAGMLVVLKREEGLALTQGISLLIDSAVPEGKGVSSSAALEVSVMHALLHAHNITMDGHRLATLCQKVENEVVGAPCGVMDQMAAAVGEADALLCLTCQPAQLHPTLPIPPGIRFWALDSGIRHSVGGADYGQVRAAAFMGLWLMSHLRAQLARQGTMPSRRCHATQQSTCEPHTSSDQGLGHTAQAGSEAASVPAASPLGNGYLCNTTPSQFAQLYESSLPASMSGSDFLALSHNEHWDNATQVVPEQQYPVQAATAHPIFENFRVRTMQQLLGHAGSAPEALLQAGELMFQSHASYSRCGLGSEGTDRLVMLAREEMETAATSNLCPSIYGAKITGGGSGGTVCILAQDSSQGQEAVERIREKYHRQTGYRPDIFVGSSEGALKQGVICAQAVSTGLTH</sequence>
<evidence type="ECO:0000259" key="4">
    <source>
        <dbReference type="Pfam" id="PF00288"/>
    </source>
</evidence>
<dbReference type="InterPro" id="IPR014721">
    <property type="entry name" value="Ribsml_uS5_D2-typ_fold_subgr"/>
</dbReference>
<dbReference type="InterPro" id="IPR020568">
    <property type="entry name" value="Ribosomal_Su5_D2-typ_SF"/>
</dbReference>
<dbReference type="InterPro" id="IPR036554">
    <property type="entry name" value="GHMP_kinase_C_sf"/>
</dbReference>
<protein>
    <recommendedName>
        <fullName evidence="9">Galactokinase</fullName>
    </recommendedName>
</protein>
<evidence type="ECO:0000259" key="6">
    <source>
        <dbReference type="Pfam" id="PF10509"/>
    </source>
</evidence>
<evidence type="ECO:0000256" key="3">
    <source>
        <dbReference type="SAM" id="MobiDB-lite"/>
    </source>
</evidence>
<gene>
    <name evidence="7" type="ORF">WJX74_007553</name>
</gene>
<dbReference type="PANTHER" id="PTHR38134">
    <property type="entry name" value="SLR1395 PROTEIN"/>
    <property type="match status" value="1"/>
</dbReference>
<keyword evidence="8" id="KW-1185">Reference proteome</keyword>
<name>A0AAW1RB02_9CHLO</name>
<accession>A0AAW1RB02</accession>
<dbReference type="PRINTS" id="PR00959">
    <property type="entry name" value="MEVGALKINASE"/>
</dbReference>
<dbReference type="GO" id="GO:0005524">
    <property type="term" value="F:ATP binding"/>
    <property type="evidence" value="ECO:0007669"/>
    <property type="project" value="UniProtKB-KW"/>
</dbReference>
<dbReference type="GO" id="GO:0005975">
    <property type="term" value="P:carbohydrate metabolic process"/>
    <property type="evidence" value="ECO:0007669"/>
    <property type="project" value="UniProtKB-ARBA"/>
</dbReference>
<dbReference type="Gene3D" id="3.30.70.890">
    <property type="entry name" value="GHMP kinase, C-terminal domain"/>
    <property type="match status" value="1"/>
</dbReference>
<dbReference type="Proteomes" id="UP001438707">
    <property type="component" value="Unassembled WGS sequence"/>
</dbReference>
<keyword evidence="1" id="KW-0547">Nucleotide-binding</keyword>
<evidence type="ECO:0000313" key="7">
    <source>
        <dbReference type="EMBL" id="KAK9831210.1"/>
    </source>
</evidence>
<comment type="caution">
    <text evidence="7">The sequence shown here is derived from an EMBL/GenBank/DDBJ whole genome shotgun (WGS) entry which is preliminary data.</text>
</comment>
<evidence type="ECO:0000256" key="1">
    <source>
        <dbReference type="ARBA" id="ARBA00022741"/>
    </source>
</evidence>
<evidence type="ECO:0000256" key="2">
    <source>
        <dbReference type="ARBA" id="ARBA00022840"/>
    </source>
</evidence>
<proteinExistence type="predicted"/>
<dbReference type="EMBL" id="JALJOS010000014">
    <property type="protein sequence ID" value="KAK9831210.1"/>
    <property type="molecule type" value="Genomic_DNA"/>
</dbReference>
<organism evidence="7 8">
    <name type="scientific">Apatococcus lobatus</name>
    <dbReference type="NCBI Taxonomy" id="904363"/>
    <lineage>
        <taxon>Eukaryota</taxon>
        <taxon>Viridiplantae</taxon>
        <taxon>Chlorophyta</taxon>
        <taxon>core chlorophytes</taxon>
        <taxon>Trebouxiophyceae</taxon>
        <taxon>Chlorellales</taxon>
        <taxon>Chlorellaceae</taxon>
        <taxon>Apatococcus</taxon>
    </lineage>
</organism>